<sequence length="307" mass="34012">MRKMVYLFTLLAVVTLLFGCQSEDSTSPEDAPNEVVSLKLGLMPAVDALPVFIAINEGLFEDLNVSVDVELFTNANNRQTALQTNEIDGALTDLVAFLNNWHNGFETQIVTSTDGSFSFLVNDQFNPEEPVSLGIMEVSVTNYLADTFIAPNYTLEKTYIPEIPTRLEMLAQNQLDMALIPEPVASIGERNGLTKAVSVTDEEGESVQAIVFTKTAIEENEVAIKRFVAGYNEAIELINADTDLALDTLIEELDVPPEIKPFVTLPSYQPARLPSRNYMEKITAWVEDIQGITIDQNIDAYFADFVE</sequence>
<dbReference type="RefSeq" id="WP_110250562.1">
    <property type="nucleotide sequence ID" value="NZ_QJJR01000002.1"/>
</dbReference>
<evidence type="ECO:0000256" key="1">
    <source>
        <dbReference type="SAM" id="SignalP"/>
    </source>
</evidence>
<dbReference type="Proteomes" id="UP000247922">
    <property type="component" value="Unassembled WGS sequence"/>
</dbReference>
<dbReference type="EMBL" id="QJJR01000002">
    <property type="protein sequence ID" value="PXW92689.1"/>
    <property type="molecule type" value="Genomic_DNA"/>
</dbReference>
<organism evidence="2 3">
    <name type="scientific">Streptohalobacillus salinus</name>
    <dbReference type="NCBI Taxonomy" id="621096"/>
    <lineage>
        <taxon>Bacteria</taxon>
        <taxon>Bacillati</taxon>
        <taxon>Bacillota</taxon>
        <taxon>Bacilli</taxon>
        <taxon>Bacillales</taxon>
        <taxon>Bacillaceae</taxon>
        <taxon>Streptohalobacillus</taxon>
    </lineage>
</organism>
<dbReference type="Pfam" id="PF13379">
    <property type="entry name" value="NMT1_2"/>
    <property type="match status" value="1"/>
</dbReference>
<keyword evidence="1" id="KW-0732">Signal</keyword>
<reference evidence="2 3" key="1">
    <citation type="submission" date="2018-05" db="EMBL/GenBank/DDBJ databases">
        <title>Genomic Encyclopedia of Type Strains, Phase IV (KMG-IV): sequencing the most valuable type-strain genomes for metagenomic binning, comparative biology and taxonomic classification.</title>
        <authorList>
            <person name="Goeker M."/>
        </authorList>
    </citation>
    <scope>NUCLEOTIDE SEQUENCE [LARGE SCALE GENOMIC DNA]</scope>
    <source>
        <strain evidence="2 3">DSM 22440</strain>
    </source>
</reference>
<evidence type="ECO:0000313" key="2">
    <source>
        <dbReference type="EMBL" id="PXW92689.1"/>
    </source>
</evidence>
<name>A0A2V3WG32_9BACI</name>
<dbReference type="Gene3D" id="3.40.190.10">
    <property type="entry name" value="Periplasmic binding protein-like II"/>
    <property type="match status" value="2"/>
</dbReference>
<comment type="caution">
    <text evidence="2">The sequence shown here is derived from an EMBL/GenBank/DDBJ whole genome shotgun (WGS) entry which is preliminary data.</text>
</comment>
<keyword evidence="3" id="KW-1185">Reference proteome</keyword>
<gene>
    <name evidence="2" type="ORF">DES38_102273</name>
</gene>
<dbReference type="PROSITE" id="PS51257">
    <property type="entry name" value="PROKAR_LIPOPROTEIN"/>
    <property type="match status" value="1"/>
</dbReference>
<dbReference type="AlphaFoldDB" id="A0A2V3WG32"/>
<dbReference type="OrthoDB" id="9815602at2"/>
<evidence type="ECO:0000313" key="3">
    <source>
        <dbReference type="Proteomes" id="UP000247922"/>
    </source>
</evidence>
<proteinExistence type="predicted"/>
<feature type="signal peptide" evidence="1">
    <location>
        <begin position="1"/>
        <end position="22"/>
    </location>
</feature>
<protein>
    <submittedName>
        <fullName evidence="2">NitT/TauT family transport system substrate-binding protein</fullName>
    </submittedName>
</protein>
<accession>A0A2V3WG32</accession>
<dbReference type="SUPFAM" id="SSF53850">
    <property type="entry name" value="Periplasmic binding protein-like II"/>
    <property type="match status" value="1"/>
</dbReference>
<dbReference type="PANTHER" id="PTHR30024">
    <property type="entry name" value="ALIPHATIC SULFONATES-BINDING PROTEIN-RELATED"/>
    <property type="match status" value="1"/>
</dbReference>
<feature type="chain" id="PRO_5038661890" evidence="1">
    <location>
        <begin position="23"/>
        <end position="307"/>
    </location>
</feature>